<reference evidence="2" key="1">
    <citation type="journal article" date="2022" name="Nat. Commun.">
        <title>Chromosome evolution and the genetic basis of agronomically important traits in greater yam.</title>
        <authorList>
            <person name="Bredeson J.V."/>
            <person name="Lyons J.B."/>
            <person name="Oniyinde I.O."/>
            <person name="Okereke N.R."/>
            <person name="Kolade O."/>
            <person name="Nnabue I."/>
            <person name="Nwadili C.O."/>
            <person name="Hribova E."/>
            <person name="Parker M."/>
            <person name="Nwogha J."/>
            <person name="Shu S."/>
            <person name="Carlson J."/>
            <person name="Kariba R."/>
            <person name="Muthemba S."/>
            <person name="Knop K."/>
            <person name="Barton G.J."/>
            <person name="Sherwood A.V."/>
            <person name="Lopez-Montes A."/>
            <person name="Asiedu R."/>
            <person name="Jamnadass R."/>
            <person name="Muchugi A."/>
            <person name="Goodstein D."/>
            <person name="Egesi C.N."/>
            <person name="Featherston J."/>
            <person name="Asfaw A."/>
            <person name="Simpson G.G."/>
            <person name="Dolezel J."/>
            <person name="Hendre P.S."/>
            <person name="Van Deynze A."/>
            <person name="Kumar P.L."/>
            <person name="Obidiegwu J.E."/>
            <person name="Bhattacharjee R."/>
            <person name="Rokhsar D.S."/>
        </authorList>
    </citation>
    <scope>NUCLEOTIDE SEQUENCE [LARGE SCALE GENOMIC DNA]</scope>
    <source>
        <strain evidence="2">cv. TDa95/00328</strain>
    </source>
</reference>
<evidence type="ECO:0000313" key="1">
    <source>
        <dbReference type="EMBL" id="KAH7655630.1"/>
    </source>
</evidence>
<proteinExistence type="predicted"/>
<keyword evidence="2" id="KW-1185">Reference proteome</keyword>
<organism evidence="1 2">
    <name type="scientific">Dioscorea alata</name>
    <name type="common">Purple yam</name>
    <dbReference type="NCBI Taxonomy" id="55571"/>
    <lineage>
        <taxon>Eukaryota</taxon>
        <taxon>Viridiplantae</taxon>
        <taxon>Streptophyta</taxon>
        <taxon>Embryophyta</taxon>
        <taxon>Tracheophyta</taxon>
        <taxon>Spermatophyta</taxon>
        <taxon>Magnoliopsida</taxon>
        <taxon>Liliopsida</taxon>
        <taxon>Dioscoreales</taxon>
        <taxon>Dioscoreaceae</taxon>
        <taxon>Dioscorea</taxon>
    </lineage>
</organism>
<comment type="caution">
    <text evidence="1">The sequence shown here is derived from an EMBL/GenBank/DDBJ whole genome shotgun (WGS) entry which is preliminary data.</text>
</comment>
<evidence type="ECO:0000313" key="2">
    <source>
        <dbReference type="Proteomes" id="UP000827976"/>
    </source>
</evidence>
<dbReference type="Proteomes" id="UP000827976">
    <property type="component" value="Chromosome 18"/>
</dbReference>
<name>A0ACB7U5W8_DIOAL</name>
<sequence>MRLYLDFEAVRSQVLNRDPLPSFDDVIRSVIAKETHLNTLSPMVISTDTVLAMTSPCPTRVSSSSSMSPASASSTFSQSSVICHFYMHPGHMKNQCLKLQQ</sequence>
<dbReference type="EMBL" id="CM037028">
    <property type="protein sequence ID" value="KAH7655630.1"/>
    <property type="molecule type" value="Genomic_DNA"/>
</dbReference>
<accession>A0ACB7U5W8</accession>
<protein>
    <submittedName>
        <fullName evidence="1">Uncharacterized protein</fullName>
    </submittedName>
</protein>
<gene>
    <name evidence="1" type="ORF">IHE45_18G025100</name>
</gene>